<name>A0AC61S303_9BACT</name>
<gene>
    <name evidence="1" type="ORF">E5990_10015</name>
</gene>
<proteinExistence type="predicted"/>
<accession>A0AC61S303</accession>
<sequence>LADTGWGKAVWGKLYGQWIAGANVFVYDYEKFAPVDVLHMIQKYGITSFCAPPTVFRFLIREDISKFDLSSLKYCTIAGEALNPSVFEQWYKLTGIKLMEGFGQTETTLTVATYPWIEPKPGSMGKKGPVYDIDLVDENGDPVEDGVHGEIVVRLKPGQKPLGLFKEYLNDPVLTAEAIHDGMYHTGDVAWRDQDGYYWFVGRKDDVIKSSGYRIGPFEVESALMTHPAVVECAITGVPDEVRGQVVKATIVLAQAYRKQAGDNLIKEIQDHVKRVTAPYKYPRIIEFVDELPKTISGKIRRVAIRDNKKKEPVQP</sequence>
<evidence type="ECO:0000313" key="1">
    <source>
        <dbReference type="EMBL" id="THG43832.1"/>
    </source>
</evidence>
<comment type="caution">
    <text evidence="1">The sequence shown here is derived from an EMBL/GenBank/DDBJ whole genome shotgun (WGS) entry which is preliminary data.</text>
</comment>
<feature type="non-terminal residue" evidence="1">
    <location>
        <position position="1"/>
    </location>
</feature>
<evidence type="ECO:0000313" key="2">
    <source>
        <dbReference type="Proteomes" id="UP000305401"/>
    </source>
</evidence>
<dbReference type="Proteomes" id="UP000305401">
    <property type="component" value="Unassembled WGS sequence"/>
</dbReference>
<protein>
    <submittedName>
        <fullName evidence="1">Acetyl-CoA synthetase</fullName>
    </submittedName>
</protein>
<organism evidence="1 2">
    <name type="scientific">Muribaculum caecicola</name>
    <dbReference type="NCBI Taxonomy" id="3038144"/>
    <lineage>
        <taxon>Bacteria</taxon>
        <taxon>Pseudomonadati</taxon>
        <taxon>Bacteroidota</taxon>
        <taxon>Bacteroidia</taxon>
        <taxon>Bacteroidales</taxon>
        <taxon>Muribaculaceae</taxon>
        <taxon>Muribaculum</taxon>
    </lineage>
</organism>
<reference evidence="1" key="1">
    <citation type="submission" date="2019-04" db="EMBL/GenBank/DDBJ databases">
        <title>Microbes associate with the intestines of laboratory mice.</title>
        <authorList>
            <person name="Navarre W."/>
            <person name="Wong E."/>
            <person name="Huang K.C."/>
            <person name="Tropini C."/>
            <person name="Ng K."/>
            <person name="Yu B."/>
        </authorList>
    </citation>
    <scope>NUCLEOTIDE SEQUENCE</scope>
    <source>
        <strain evidence="1">NM86_A22</strain>
    </source>
</reference>
<dbReference type="EMBL" id="SSTG01000174">
    <property type="protein sequence ID" value="THG43832.1"/>
    <property type="molecule type" value="Genomic_DNA"/>
</dbReference>
<keyword evidence="2" id="KW-1185">Reference proteome</keyword>